<evidence type="ECO:0000313" key="21">
    <source>
        <dbReference type="Proteomes" id="UP000285301"/>
    </source>
</evidence>
<feature type="transmembrane region" description="Helical" evidence="16">
    <location>
        <begin position="12"/>
        <end position="35"/>
    </location>
</feature>
<keyword evidence="21" id="KW-1185">Reference proteome</keyword>
<evidence type="ECO:0000256" key="13">
    <source>
        <dbReference type="ARBA" id="ARBA00023136"/>
    </source>
</evidence>
<evidence type="ECO:0000313" key="20">
    <source>
        <dbReference type="EMBL" id="RWS11428.1"/>
    </source>
</evidence>
<gene>
    <name evidence="20" type="ORF">B4U79_00116</name>
    <name evidence="19" type="ORF">B4U79_06604</name>
</gene>
<comment type="pathway">
    <text evidence="3 16">Protein modification; protein glycosylation.</text>
</comment>
<feature type="domain" description="Glycosyltransferase 2-like" evidence="17">
    <location>
        <begin position="157"/>
        <end position="341"/>
    </location>
</feature>
<dbReference type="SUPFAM" id="SSF53448">
    <property type="entry name" value="Nucleotide-diphospho-sugar transferases"/>
    <property type="match status" value="1"/>
</dbReference>
<proteinExistence type="inferred from homology"/>
<dbReference type="CDD" id="cd23442">
    <property type="entry name" value="beta-trefoil_Ricin_GALNT15"/>
    <property type="match status" value="1"/>
</dbReference>
<dbReference type="AlphaFoldDB" id="A0A443R826"/>
<evidence type="ECO:0000256" key="14">
    <source>
        <dbReference type="ARBA" id="ARBA00023157"/>
    </source>
</evidence>
<comment type="subcellular location">
    <subcellularLocation>
        <location evidence="2 16">Golgi apparatus membrane</location>
        <topology evidence="2 16">Single-pass type II membrane protein</topology>
    </subcellularLocation>
</comment>
<evidence type="ECO:0000256" key="11">
    <source>
        <dbReference type="ARBA" id="ARBA00022989"/>
    </source>
</evidence>
<keyword evidence="7 16" id="KW-0812">Transmembrane</keyword>
<keyword evidence="8" id="KW-0479">Metal-binding</keyword>
<reference evidence="20" key="2">
    <citation type="submission" date="2018-11" db="EMBL/GenBank/DDBJ databases">
        <title>Trombidioid mite genomics.</title>
        <authorList>
            <person name="Dong X."/>
        </authorList>
    </citation>
    <scope>NUCLEOTIDE SEQUENCE</scope>
    <source>
        <strain evidence="20">UoL-WK</strain>
    </source>
</reference>
<dbReference type="Proteomes" id="UP000285301">
    <property type="component" value="Unassembled WGS sequence"/>
</dbReference>
<dbReference type="EMBL" id="NCKU01001771">
    <property type="protein sequence ID" value="RWS11300.1"/>
    <property type="molecule type" value="Genomic_DNA"/>
</dbReference>
<accession>A0A443R826</accession>
<evidence type="ECO:0000256" key="10">
    <source>
        <dbReference type="ARBA" id="ARBA00022968"/>
    </source>
</evidence>
<dbReference type="InterPro" id="IPR035992">
    <property type="entry name" value="Ricin_B-like_lectins"/>
</dbReference>
<keyword evidence="10" id="KW-0735">Signal-anchor</keyword>
<dbReference type="Pfam" id="PF00652">
    <property type="entry name" value="Ricin_B_lectin"/>
    <property type="match status" value="1"/>
</dbReference>
<dbReference type="GO" id="GO:0004653">
    <property type="term" value="F:polypeptide N-acetylgalactosaminyltransferase activity"/>
    <property type="evidence" value="ECO:0007669"/>
    <property type="project" value="UniProtKB-ARBA"/>
</dbReference>
<dbReference type="GO" id="GO:0046872">
    <property type="term" value="F:metal ion binding"/>
    <property type="evidence" value="ECO:0007669"/>
    <property type="project" value="UniProtKB-KW"/>
</dbReference>
<dbReference type="PROSITE" id="PS50231">
    <property type="entry name" value="RICIN_B_LECTIN"/>
    <property type="match status" value="1"/>
</dbReference>
<dbReference type="GO" id="GO:0000139">
    <property type="term" value="C:Golgi membrane"/>
    <property type="evidence" value="ECO:0007669"/>
    <property type="project" value="UniProtKB-SubCell"/>
</dbReference>
<evidence type="ECO:0000256" key="3">
    <source>
        <dbReference type="ARBA" id="ARBA00004922"/>
    </source>
</evidence>
<evidence type="ECO:0000256" key="12">
    <source>
        <dbReference type="ARBA" id="ARBA00023034"/>
    </source>
</evidence>
<evidence type="ECO:0000259" key="17">
    <source>
        <dbReference type="Pfam" id="PF00535"/>
    </source>
</evidence>
<evidence type="ECO:0000256" key="7">
    <source>
        <dbReference type="ARBA" id="ARBA00022692"/>
    </source>
</evidence>
<evidence type="ECO:0000256" key="2">
    <source>
        <dbReference type="ARBA" id="ARBA00004323"/>
    </source>
</evidence>
<keyword evidence="6 16" id="KW-0808">Transferase</keyword>
<dbReference type="GO" id="GO:0006493">
    <property type="term" value="P:protein O-linked glycosylation"/>
    <property type="evidence" value="ECO:0007669"/>
    <property type="project" value="TreeGrafter"/>
</dbReference>
<dbReference type="InterPro" id="IPR029044">
    <property type="entry name" value="Nucleotide-diphossugar_trans"/>
</dbReference>
<dbReference type="InterPro" id="IPR000772">
    <property type="entry name" value="Ricin_B_lectin"/>
</dbReference>
<evidence type="ECO:0000256" key="15">
    <source>
        <dbReference type="ARBA" id="ARBA00023211"/>
    </source>
</evidence>
<dbReference type="STRING" id="1965070.A0A443R826"/>
<keyword evidence="12 16" id="KW-0333">Golgi apparatus</keyword>
<keyword evidence="9 16" id="KW-0430">Lectin</keyword>
<evidence type="ECO:0000256" key="4">
    <source>
        <dbReference type="ARBA" id="ARBA00005680"/>
    </source>
</evidence>
<evidence type="ECO:0000256" key="8">
    <source>
        <dbReference type="ARBA" id="ARBA00022723"/>
    </source>
</evidence>
<comment type="cofactor">
    <cofactor evidence="1 16">
        <name>Mn(2+)</name>
        <dbReference type="ChEBI" id="CHEBI:29035"/>
    </cofactor>
</comment>
<dbReference type="InterPro" id="IPR045885">
    <property type="entry name" value="GalNAc-T"/>
</dbReference>
<dbReference type="EMBL" id="NCKU01001707">
    <property type="protein sequence ID" value="RWS11428.1"/>
    <property type="molecule type" value="Genomic_DNA"/>
</dbReference>
<evidence type="ECO:0000313" key="19">
    <source>
        <dbReference type="EMBL" id="RWS11300.1"/>
    </source>
</evidence>
<evidence type="ECO:0000256" key="9">
    <source>
        <dbReference type="ARBA" id="ARBA00022734"/>
    </source>
</evidence>
<dbReference type="CDD" id="cd02510">
    <property type="entry name" value="pp-GalNAc-T"/>
    <property type="match status" value="1"/>
</dbReference>
<dbReference type="FunFam" id="3.90.550.10:FF:000021">
    <property type="entry name" value="Polypeptide N-acetylgalactosaminyltransferase"/>
    <property type="match status" value="1"/>
</dbReference>
<dbReference type="OrthoDB" id="330637at2759"/>
<evidence type="ECO:0000256" key="16">
    <source>
        <dbReference type="RuleBase" id="RU361242"/>
    </source>
</evidence>
<dbReference type="SUPFAM" id="SSF50370">
    <property type="entry name" value="Ricin B-like lectins"/>
    <property type="match status" value="1"/>
</dbReference>
<evidence type="ECO:0000256" key="1">
    <source>
        <dbReference type="ARBA" id="ARBA00001936"/>
    </source>
</evidence>
<keyword evidence="11 16" id="KW-1133">Transmembrane helix</keyword>
<dbReference type="EC" id="2.4.1.-" evidence="16"/>
<comment type="similarity">
    <text evidence="4 16">Belongs to the glycosyltransferase 2 family. GalNAc-T subfamily.</text>
</comment>
<keyword evidence="14 16" id="KW-1015">Disulfide bond</keyword>
<evidence type="ECO:0000256" key="6">
    <source>
        <dbReference type="ARBA" id="ARBA00022679"/>
    </source>
</evidence>
<dbReference type="UniPathway" id="UPA00378"/>
<evidence type="ECO:0000256" key="5">
    <source>
        <dbReference type="ARBA" id="ARBA00022676"/>
    </source>
</evidence>
<protein>
    <recommendedName>
        <fullName evidence="16">Polypeptide N-acetylgalactosaminyltransferase</fullName>
        <ecNumber evidence="16">2.4.1.-</ecNumber>
    </recommendedName>
    <alternativeName>
        <fullName evidence="16">Protein-UDP acetylgalactosaminyltransferase</fullName>
    </alternativeName>
</protein>
<dbReference type="Pfam" id="PF00535">
    <property type="entry name" value="Glycos_transf_2"/>
    <property type="match status" value="1"/>
</dbReference>
<dbReference type="Gene3D" id="2.80.10.50">
    <property type="match status" value="1"/>
</dbReference>
<keyword evidence="15 16" id="KW-0464">Manganese</keyword>
<organism evidence="20 21">
    <name type="scientific">Dinothrombium tinctorium</name>
    <dbReference type="NCBI Taxonomy" id="1965070"/>
    <lineage>
        <taxon>Eukaryota</taxon>
        <taxon>Metazoa</taxon>
        <taxon>Ecdysozoa</taxon>
        <taxon>Arthropoda</taxon>
        <taxon>Chelicerata</taxon>
        <taxon>Arachnida</taxon>
        <taxon>Acari</taxon>
        <taxon>Acariformes</taxon>
        <taxon>Trombidiformes</taxon>
        <taxon>Prostigmata</taxon>
        <taxon>Anystina</taxon>
        <taxon>Parasitengona</taxon>
        <taxon>Trombidioidea</taxon>
        <taxon>Trombidiidae</taxon>
        <taxon>Dinothrombium</taxon>
    </lineage>
</organism>
<reference evidence="20 21" key="1">
    <citation type="journal article" date="2018" name="Gigascience">
        <title>Genomes of trombidid mites reveal novel predicted allergens and laterally-transferred genes associated with secondary metabolism.</title>
        <authorList>
            <person name="Dong X."/>
            <person name="Chaisiri K."/>
            <person name="Xia D."/>
            <person name="Armstrong S.D."/>
            <person name="Fang Y."/>
            <person name="Donnelly M.J."/>
            <person name="Kadowaki T."/>
            <person name="McGarry J.W."/>
            <person name="Darby A.C."/>
            <person name="Makepeace B.L."/>
        </authorList>
    </citation>
    <scope>NUCLEOTIDE SEQUENCE [LARGE SCALE GENOMIC DNA]</scope>
    <source>
        <strain evidence="20">UoL-WK</strain>
    </source>
</reference>
<dbReference type="GO" id="GO:0030246">
    <property type="term" value="F:carbohydrate binding"/>
    <property type="evidence" value="ECO:0007669"/>
    <property type="project" value="UniProtKB-KW"/>
</dbReference>
<dbReference type="InterPro" id="IPR001173">
    <property type="entry name" value="Glyco_trans_2-like"/>
</dbReference>
<dbReference type="PANTHER" id="PTHR11675:SF101">
    <property type="entry name" value="POLYPEPTIDE N-ACETYLGALACTOSAMINYLTRANSFERASE 5"/>
    <property type="match status" value="1"/>
</dbReference>
<feature type="domain" description="Ricin B lectin" evidence="18">
    <location>
        <begin position="469"/>
        <end position="592"/>
    </location>
</feature>
<keyword evidence="13 16" id="KW-0472">Membrane</keyword>
<dbReference type="PANTHER" id="PTHR11675">
    <property type="entry name" value="N-ACETYLGALACTOSAMINYLTRANSFERASE"/>
    <property type="match status" value="1"/>
</dbReference>
<dbReference type="Gene3D" id="3.90.550.10">
    <property type="entry name" value="Spore Coat Polysaccharide Biosynthesis Protein SpsA, Chain A"/>
    <property type="match status" value="1"/>
</dbReference>
<evidence type="ECO:0000259" key="18">
    <source>
        <dbReference type="Pfam" id="PF00652"/>
    </source>
</evidence>
<name>A0A443R826_9ACAR</name>
<comment type="caution">
    <text evidence="20">The sequence shown here is derived from an EMBL/GenBank/DDBJ whole genome shotgun (WGS) entry which is preliminary data.</text>
</comment>
<sequence>MKKTDEKSTPFLPSIAKLIVTLTFILVPLFISVLLENYLFHEEDIFSDLNYNNASLFPPYNENSLRFWKPRGLYLILSCKVQLSHFSEPPSFIPNRAGERGTGVRVKSKKKKVERLFKLHSFNLLASDKIALNRTINDTRFHGCLAKKYPRKLPTASVIIVFHNEAFSTLMRTVQSVIQTSPKELLREVILVDDKSTKVFLKRHLNYFVKQYRKPVRIARQSTRLGLIKGRMLGALLAKGDVLIFLDSHCECNRGWMEPLLARIAEDRTRVVSPIIDVIDDKTFEYYPVTDELYGAFDWRLRQRWYRAPETELRRRGDDRTLPIKSPIPNGGLFAIDREFFNYFGMYDDALLYFGSENVELGLAAWTCGGSVEIVPCSRVGHVFRSQIPYKIPGRKEVNSLFNSARILETWMDDYRMFFYNLYPDAVRKDRGNTAPRREMRERLGCKSFTWYLENVYPESTFPLYYKFLGQIENTYSKYCLDITHNLITGENDCKLQFCMWDQGGNSMVFTQMFVYTDAEEIASDGLCLDLTSENKVVFERCTNKTSQKWVYHRDARRIKHRESRKCLEFIETKTALASVSKCSHKKKEQSWFMMNNFDWYAPTHKRIR</sequence>
<keyword evidence="5 16" id="KW-0328">Glycosyltransferase</keyword>